<evidence type="ECO:0000313" key="5">
    <source>
        <dbReference type="Proteomes" id="UP000001542"/>
    </source>
</evidence>
<evidence type="ECO:0000313" key="4">
    <source>
        <dbReference type="EMBL" id="EAY09037.1"/>
    </source>
</evidence>
<dbReference type="VEuPathDB" id="TrichDB:TVAGG3_0614610"/>
<dbReference type="PROSITE" id="PS50088">
    <property type="entry name" value="ANK_REPEAT"/>
    <property type="match status" value="3"/>
</dbReference>
<protein>
    <submittedName>
        <fullName evidence="4">Uncharacterized protein</fullName>
    </submittedName>
</protein>
<feature type="repeat" description="ANK" evidence="3">
    <location>
        <begin position="24"/>
        <end position="56"/>
    </location>
</feature>
<name>A2EE40_TRIV3</name>
<keyword evidence="2 3" id="KW-0040">ANK repeat</keyword>
<dbReference type="PANTHER" id="PTHR24171">
    <property type="entry name" value="ANKYRIN REPEAT DOMAIN-CONTAINING PROTEIN 39-RELATED"/>
    <property type="match status" value="1"/>
</dbReference>
<accession>A2EE40</accession>
<dbReference type="InterPro" id="IPR036770">
    <property type="entry name" value="Ankyrin_rpt-contain_sf"/>
</dbReference>
<dbReference type="InterPro" id="IPR002110">
    <property type="entry name" value="Ankyrin_rpt"/>
</dbReference>
<evidence type="ECO:0000256" key="2">
    <source>
        <dbReference type="ARBA" id="ARBA00023043"/>
    </source>
</evidence>
<dbReference type="Proteomes" id="UP000001542">
    <property type="component" value="Unassembled WGS sequence"/>
</dbReference>
<dbReference type="VEuPathDB" id="TrichDB:TVAG_180110"/>
<evidence type="ECO:0000256" key="1">
    <source>
        <dbReference type="ARBA" id="ARBA00022737"/>
    </source>
</evidence>
<dbReference type="STRING" id="5722.A2EE40"/>
<gene>
    <name evidence="4" type="ORF">TVAG_180110</name>
</gene>
<dbReference type="SMART" id="SM00248">
    <property type="entry name" value="ANK"/>
    <property type="match status" value="3"/>
</dbReference>
<reference evidence="4" key="1">
    <citation type="submission" date="2006-10" db="EMBL/GenBank/DDBJ databases">
        <authorList>
            <person name="Amadeo P."/>
            <person name="Zhao Q."/>
            <person name="Wortman J."/>
            <person name="Fraser-Liggett C."/>
            <person name="Carlton J."/>
        </authorList>
    </citation>
    <scope>NUCLEOTIDE SEQUENCE</scope>
    <source>
        <strain evidence="4">G3</strain>
    </source>
</reference>
<dbReference type="EMBL" id="DS113365">
    <property type="protein sequence ID" value="EAY09037.1"/>
    <property type="molecule type" value="Genomic_DNA"/>
</dbReference>
<keyword evidence="5" id="KW-1185">Reference proteome</keyword>
<feature type="repeat" description="ANK" evidence="3">
    <location>
        <begin position="57"/>
        <end position="89"/>
    </location>
</feature>
<dbReference type="SMR" id="A2EE40"/>
<dbReference type="Pfam" id="PF12796">
    <property type="entry name" value="Ank_2"/>
    <property type="match status" value="1"/>
</dbReference>
<dbReference type="OrthoDB" id="539213at2759"/>
<dbReference type="KEGG" id="tva:4766953"/>
<reference evidence="4" key="2">
    <citation type="journal article" date="2007" name="Science">
        <title>Draft genome sequence of the sexually transmitted pathogen Trichomonas vaginalis.</title>
        <authorList>
            <person name="Carlton J.M."/>
            <person name="Hirt R.P."/>
            <person name="Silva J.C."/>
            <person name="Delcher A.L."/>
            <person name="Schatz M."/>
            <person name="Zhao Q."/>
            <person name="Wortman J.R."/>
            <person name="Bidwell S.L."/>
            <person name="Alsmark U.C.M."/>
            <person name="Besteiro S."/>
            <person name="Sicheritz-Ponten T."/>
            <person name="Noel C.J."/>
            <person name="Dacks J.B."/>
            <person name="Foster P.G."/>
            <person name="Simillion C."/>
            <person name="Van de Peer Y."/>
            <person name="Miranda-Saavedra D."/>
            <person name="Barton G.J."/>
            <person name="Westrop G.D."/>
            <person name="Mueller S."/>
            <person name="Dessi D."/>
            <person name="Fiori P.L."/>
            <person name="Ren Q."/>
            <person name="Paulsen I."/>
            <person name="Zhang H."/>
            <person name="Bastida-Corcuera F.D."/>
            <person name="Simoes-Barbosa A."/>
            <person name="Brown M.T."/>
            <person name="Hayes R.D."/>
            <person name="Mukherjee M."/>
            <person name="Okumura C.Y."/>
            <person name="Schneider R."/>
            <person name="Smith A.J."/>
            <person name="Vanacova S."/>
            <person name="Villalvazo M."/>
            <person name="Haas B.J."/>
            <person name="Pertea M."/>
            <person name="Feldblyum T.V."/>
            <person name="Utterback T.R."/>
            <person name="Shu C.L."/>
            <person name="Osoegawa K."/>
            <person name="de Jong P.J."/>
            <person name="Hrdy I."/>
            <person name="Horvathova L."/>
            <person name="Zubacova Z."/>
            <person name="Dolezal P."/>
            <person name="Malik S.B."/>
            <person name="Logsdon J.M. Jr."/>
            <person name="Henze K."/>
            <person name="Gupta A."/>
            <person name="Wang C.C."/>
            <person name="Dunne R.L."/>
            <person name="Upcroft J.A."/>
            <person name="Upcroft P."/>
            <person name="White O."/>
            <person name="Salzberg S.L."/>
            <person name="Tang P."/>
            <person name="Chiu C.-H."/>
            <person name="Lee Y.-S."/>
            <person name="Embley T.M."/>
            <person name="Coombs G.H."/>
            <person name="Mottram J.C."/>
            <person name="Tachezy J."/>
            <person name="Fraser-Liggett C.M."/>
            <person name="Johnson P.J."/>
        </authorList>
    </citation>
    <scope>NUCLEOTIDE SEQUENCE [LARGE SCALE GENOMIC DNA]</scope>
    <source>
        <strain evidence="4">G3</strain>
    </source>
</reference>
<feature type="repeat" description="ANK" evidence="3">
    <location>
        <begin position="1"/>
        <end position="23"/>
    </location>
</feature>
<dbReference type="InParanoid" id="A2EE40"/>
<proteinExistence type="predicted"/>
<keyword evidence="1" id="KW-0677">Repeat</keyword>
<sequence length="144" mass="16305">MSGYLEIIQILVEQGADVHCHDNHGWTPLHRAVLWDYVPIVQFLLAKGADPNAIDLDGFTPLHMAAKWDHFESAEYLIKAGANPNAQTNRFEPSFITRTPFELAFLNRRTKVARVLRKAGGEAQQEFIKKLSPEEKKVFNSFGV</sequence>
<dbReference type="eggNOG" id="KOG0512">
    <property type="taxonomic scope" value="Eukaryota"/>
</dbReference>
<organism evidence="4 5">
    <name type="scientific">Trichomonas vaginalis (strain ATCC PRA-98 / G3)</name>
    <dbReference type="NCBI Taxonomy" id="412133"/>
    <lineage>
        <taxon>Eukaryota</taxon>
        <taxon>Metamonada</taxon>
        <taxon>Parabasalia</taxon>
        <taxon>Trichomonadida</taxon>
        <taxon>Trichomonadidae</taxon>
        <taxon>Trichomonas</taxon>
    </lineage>
</organism>
<dbReference type="Gene3D" id="1.25.40.20">
    <property type="entry name" value="Ankyrin repeat-containing domain"/>
    <property type="match status" value="2"/>
</dbReference>
<dbReference type="PROSITE" id="PS50297">
    <property type="entry name" value="ANK_REP_REGION"/>
    <property type="match status" value="2"/>
</dbReference>
<evidence type="ECO:0000256" key="3">
    <source>
        <dbReference type="PROSITE-ProRule" id="PRU00023"/>
    </source>
</evidence>
<dbReference type="SUPFAM" id="SSF48403">
    <property type="entry name" value="Ankyrin repeat"/>
    <property type="match status" value="1"/>
</dbReference>
<dbReference type="AlphaFoldDB" id="A2EE40"/>